<dbReference type="GO" id="GO:0006508">
    <property type="term" value="P:proteolysis"/>
    <property type="evidence" value="ECO:0007669"/>
    <property type="project" value="UniProtKB-KW"/>
</dbReference>
<evidence type="ECO:0000313" key="11">
    <source>
        <dbReference type="EMBL" id="GGD43981.1"/>
    </source>
</evidence>
<keyword evidence="3" id="KW-0479">Metal-binding</keyword>
<comment type="similarity">
    <text evidence="1">Belongs to the peptidase M43B family.</text>
</comment>
<evidence type="ECO:0000259" key="10">
    <source>
        <dbReference type="Pfam" id="PF05572"/>
    </source>
</evidence>
<keyword evidence="4 9" id="KW-0732">Signal</keyword>
<keyword evidence="5" id="KW-0378">Hydrolase</keyword>
<dbReference type="GO" id="GO:0008237">
    <property type="term" value="F:metallopeptidase activity"/>
    <property type="evidence" value="ECO:0007669"/>
    <property type="project" value="UniProtKB-KW"/>
</dbReference>
<organism evidence="11 12">
    <name type="scientific">Emticicia aquatilis</name>
    <dbReference type="NCBI Taxonomy" id="1537369"/>
    <lineage>
        <taxon>Bacteria</taxon>
        <taxon>Pseudomonadati</taxon>
        <taxon>Bacteroidota</taxon>
        <taxon>Cytophagia</taxon>
        <taxon>Cytophagales</taxon>
        <taxon>Leadbetterellaceae</taxon>
        <taxon>Emticicia</taxon>
    </lineage>
</organism>
<dbReference type="SUPFAM" id="SSF55486">
    <property type="entry name" value="Metalloproteases ('zincins'), catalytic domain"/>
    <property type="match status" value="1"/>
</dbReference>
<dbReference type="Proteomes" id="UP000609064">
    <property type="component" value="Unassembled WGS sequence"/>
</dbReference>
<keyword evidence="7" id="KW-0482">Metalloprotease</keyword>
<feature type="domain" description="Peptidase M43 pregnancy-associated plasma-A" evidence="10">
    <location>
        <begin position="128"/>
        <end position="283"/>
    </location>
</feature>
<dbReference type="InterPro" id="IPR008754">
    <property type="entry name" value="Peptidase_M43"/>
</dbReference>
<dbReference type="AlphaFoldDB" id="A0A917DK45"/>
<evidence type="ECO:0000256" key="3">
    <source>
        <dbReference type="ARBA" id="ARBA00022723"/>
    </source>
</evidence>
<dbReference type="PANTHER" id="PTHR47466:SF1">
    <property type="entry name" value="METALLOPROTEASE MEP1 (AFU_ORTHOLOGUE AFUA_1G07730)-RELATED"/>
    <property type="match status" value="1"/>
</dbReference>
<keyword evidence="8" id="KW-1015">Disulfide bond</keyword>
<evidence type="ECO:0000256" key="9">
    <source>
        <dbReference type="SAM" id="SignalP"/>
    </source>
</evidence>
<proteinExistence type="inferred from homology"/>
<evidence type="ECO:0000256" key="7">
    <source>
        <dbReference type="ARBA" id="ARBA00023049"/>
    </source>
</evidence>
<dbReference type="RefSeq" id="WP_188764296.1">
    <property type="nucleotide sequence ID" value="NZ_BMKK01000001.1"/>
</dbReference>
<feature type="chain" id="PRO_5037688459" description="Peptidase M43 pregnancy-associated plasma-A domain-containing protein" evidence="9">
    <location>
        <begin position="19"/>
        <end position="368"/>
    </location>
</feature>
<dbReference type="Pfam" id="PF05572">
    <property type="entry name" value="Peptidase_M43"/>
    <property type="match status" value="1"/>
</dbReference>
<protein>
    <recommendedName>
        <fullName evidence="10">Peptidase M43 pregnancy-associated plasma-A domain-containing protein</fullName>
    </recommendedName>
</protein>
<reference evidence="11" key="1">
    <citation type="journal article" date="2014" name="Int. J. Syst. Evol. Microbiol.">
        <title>Complete genome sequence of Corynebacterium casei LMG S-19264T (=DSM 44701T), isolated from a smear-ripened cheese.</title>
        <authorList>
            <consortium name="US DOE Joint Genome Institute (JGI-PGF)"/>
            <person name="Walter F."/>
            <person name="Albersmeier A."/>
            <person name="Kalinowski J."/>
            <person name="Ruckert C."/>
        </authorList>
    </citation>
    <scope>NUCLEOTIDE SEQUENCE</scope>
    <source>
        <strain evidence="11">CGMCC 1.15958</strain>
    </source>
</reference>
<accession>A0A917DK45</accession>
<evidence type="ECO:0000256" key="4">
    <source>
        <dbReference type="ARBA" id="ARBA00022729"/>
    </source>
</evidence>
<evidence type="ECO:0000256" key="8">
    <source>
        <dbReference type="ARBA" id="ARBA00023157"/>
    </source>
</evidence>
<reference evidence="11" key="2">
    <citation type="submission" date="2020-09" db="EMBL/GenBank/DDBJ databases">
        <authorList>
            <person name="Sun Q."/>
            <person name="Zhou Y."/>
        </authorList>
    </citation>
    <scope>NUCLEOTIDE SEQUENCE</scope>
    <source>
        <strain evidence="11">CGMCC 1.15958</strain>
    </source>
</reference>
<keyword evidence="12" id="KW-1185">Reference proteome</keyword>
<dbReference type="GO" id="GO:0046872">
    <property type="term" value="F:metal ion binding"/>
    <property type="evidence" value="ECO:0007669"/>
    <property type="project" value="UniProtKB-KW"/>
</dbReference>
<feature type="signal peptide" evidence="9">
    <location>
        <begin position="1"/>
        <end position="18"/>
    </location>
</feature>
<keyword evidence="6" id="KW-0862">Zinc</keyword>
<dbReference type="InterPro" id="IPR024079">
    <property type="entry name" value="MetalloPept_cat_dom_sf"/>
</dbReference>
<comment type="caution">
    <text evidence="11">The sequence shown here is derived from an EMBL/GenBank/DDBJ whole genome shotgun (WGS) entry which is preliminary data.</text>
</comment>
<name>A0A917DK45_9BACT</name>
<evidence type="ECO:0000256" key="2">
    <source>
        <dbReference type="ARBA" id="ARBA00022670"/>
    </source>
</evidence>
<gene>
    <name evidence="11" type="ORF">GCM10011514_04900</name>
</gene>
<evidence type="ECO:0000313" key="12">
    <source>
        <dbReference type="Proteomes" id="UP000609064"/>
    </source>
</evidence>
<sequence>MKKVIFLLFFANAILVNAQEKPRVCGTKTPTIPYRISSKNMQTFLLKEAQLTAPLCIKLYFTVFAENNGSSRATLDSEIYRQLQNTFNQYAPHGICFVLGGIRQINNSDLNFQDIDTEESELDPYRVAGYLNVFVHLNLVAGQTQLNGTAYNIPNNSAYISLVGSVLDEPNSENISTMAHELGHVFGLYHTFETSFGAESVSRTNACKDCEFDGDFLCSTPADPDDNNGYLATNTSDCVYTGTKLDECNTPYMPDVSNIMAYGVRACRNNFTTEQGDRMRYVLTNTLGFFFITAQETYTELGSQTYSTGVTTGISRDLYRIFPNGGNFIVNGTANFTLQSKKILINSNTRFSPSNGGRVNLKPNPYCN</sequence>
<dbReference type="Gene3D" id="3.40.390.10">
    <property type="entry name" value="Collagenase (Catalytic Domain)"/>
    <property type="match status" value="1"/>
</dbReference>
<dbReference type="PANTHER" id="PTHR47466">
    <property type="match status" value="1"/>
</dbReference>
<keyword evidence="2" id="KW-0645">Protease</keyword>
<evidence type="ECO:0000256" key="6">
    <source>
        <dbReference type="ARBA" id="ARBA00022833"/>
    </source>
</evidence>
<dbReference type="EMBL" id="BMKK01000001">
    <property type="protein sequence ID" value="GGD43981.1"/>
    <property type="molecule type" value="Genomic_DNA"/>
</dbReference>
<evidence type="ECO:0000256" key="5">
    <source>
        <dbReference type="ARBA" id="ARBA00022801"/>
    </source>
</evidence>
<evidence type="ECO:0000256" key="1">
    <source>
        <dbReference type="ARBA" id="ARBA00008721"/>
    </source>
</evidence>